<dbReference type="GeneID" id="66853909"/>
<reference evidence="1" key="2">
    <citation type="submission" date="2020-01" db="EMBL/GenBank/DDBJ databases">
        <authorList>
            <person name="Algora L."/>
            <person name="Schniete J.K."/>
            <person name="MacFadyen A."/>
            <person name="Hoskisson P.A."/>
            <person name="Hunter I.S."/>
            <person name="Herron P.R."/>
        </authorList>
    </citation>
    <scope>NUCLEOTIDE SEQUENCE</scope>
    <source>
        <strain evidence="1">ATCC 10970</strain>
    </source>
</reference>
<gene>
    <name evidence="1" type="ORF">SRIM_008205</name>
</gene>
<name>L8EMB2_STRR1</name>
<dbReference type="EMBL" id="CP048261">
    <property type="protein sequence ID" value="QST80161.1"/>
    <property type="molecule type" value="Genomic_DNA"/>
</dbReference>
<reference evidence="1" key="1">
    <citation type="submission" date="2012-12" db="EMBL/GenBank/DDBJ databases">
        <authorList>
            <person name="Pethick F.E."/>
            <person name="MacFadyen A.C."/>
            <person name="Tang Z."/>
            <person name="Sangal V."/>
            <person name="Tze-Tze L."/>
            <person name="Chu J."/>
            <person name="Guo M."/>
            <person name="Kirby R."/>
            <person name="Hoskisson P.A."/>
            <person name="Herron P.R."/>
            <person name="Hunter I.S."/>
        </authorList>
    </citation>
    <scope>NUCLEOTIDE SEQUENCE</scope>
    <source>
        <strain evidence="1">ATCC 10970</strain>
    </source>
</reference>
<accession>L8EMB2</accession>
<evidence type="ECO:0000313" key="1">
    <source>
        <dbReference type="EMBL" id="QST80161.1"/>
    </source>
</evidence>
<reference evidence="1" key="3">
    <citation type="journal article" date="2021" name="bioRxiv">
        <title>Bilateral symmetry of linear streptomycete chromosomes.</title>
        <authorList>
            <person name="Algora-Gallardo L."/>
            <person name="Schniete J.K."/>
            <person name="Mark D.R."/>
            <person name="Hunter I.S."/>
            <person name="Herron P.R."/>
        </authorList>
    </citation>
    <scope>NUCLEOTIDE SEQUENCE</scope>
    <source>
        <strain evidence="1">ATCC 10970</strain>
    </source>
</reference>
<organism evidence="1 2">
    <name type="scientific">Streptomyces rimosus subsp. rimosus (strain ATCC 10970 / DSM 40260 / JCM 4667 / NRRL 2234)</name>
    <dbReference type="NCBI Taxonomy" id="1265868"/>
    <lineage>
        <taxon>Bacteria</taxon>
        <taxon>Bacillati</taxon>
        <taxon>Actinomycetota</taxon>
        <taxon>Actinomycetes</taxon>
        <taxon>Kitasatosporales</taxon>
        <taxon>Streptomycetaceae</taxon>
        <taxon>Streptomyces</taxon>
    </lineage>
</organism>
<proteinExistence type="predicted"/>
<sequence>MRPDLPASAPGEPIPLWYVLPDGFHPVDLAADPQPRMEESFDRLSAAHPSATTDQLVAGVLSFESALGRMVADGLVHFSSFALRTEDDGLLTGLCQIFVVDRVPGDPNLYPRQVLKAQRTDDAASAPHRAIVPLPCGPAAVTVCDRVVPVPGACFGVAADGATEVRSVTFDIAFPGAPEAAALTLTTEALEYEEEFLEIATLVAAGISFTPPTDAPSPDLDVSVATGGPNAGEDIRSVFG</sequence>
<dbReference type="RefSeq" id="WP_003985110.1">
    <property type="nucleotide sequence ID" value="NZ_CP048261.1"/>
</dbReference>
<dbReference type="Proteomes" id="UP000011074">
    <property type="component" value="Chromosome"/>
</dbReference>
<dbReference type="AlphaFoldDB" id="L8EMB2"/>
<protein>
    <submittedName>
        <fullName evidence="1">Uncharacterized protein</fullName>
    </submittedName>
</protein>
<evidence type="ECO:0000313" key="2">
    <source>
        <dbReference type="Proteomes" id="UP000011074"/>
    </source>
</evidence>